<reference evidence="2" key="1">
    <citation type="journal article" date="2021" name="Proc. Natl. Acad. Sci. U.S.A.">
        <title>Three genomes in the algal genus Volvox reveal the fate of a haploid sex-determining region after a transition to homothallism.</title>
        <authorList>
            <person name="Yamamoto K."/>
            <person name="Hamaji T."/>
            <person name="Kawai-Toyooka H."/>
            <person name="Matsuzaki R."/>
            <person name="Takahashi F."/>
            <person name="Nishimura Y."/>
            <person name="Kawachi M."/>
            <person name="Noguchi H."/>
            <person name="Minakuchi Y."/>
            <person name="Umen J.G."/>
            <person name="Toyoda A."/>
            <person name="Nozaki H."/>
        </authorList>
    </citation>
    <scope>NUCLEOTIDE SEQUENCE</scope>
    <source>
        <strain evidence="2">NIES-3780</strain>
    </source>
</reference>
<name>A0A8J4AZ02_9CHLO</name>
<comment type="caution">
    <text evidence="2">The sequence shown here is derived from an EMBL/GenBank/DDBJ whole genome shotgun (WGS) entry which is preliminary data.</text>
</comment>
<dbReference type="AlphaFoldDB" id="A0A8J4AZ02"/>
<dbReference type="GO" id="GO:0000470">
    <property type="term" value="P:maturation of LSU-rRNA"/>
    <property type="evidence" value="ECO:0007669"/>
    <property type="project" value="TreeGrafter"/>
</dbReference>
<feature type="region of interest" description="Disordered" evidence="1">
    <location>
        <begin position="224"/>
        <end position="245"/>
    </location>
</feature>
<evidence type="ECO:0000256" key="1">
    <source>
        <dbReference type="SAM" id="MobiDB-lite"/>
    </source>
</evidence>
<accession>A0A8J4AZ02</accession>
<dbReference type="GO" id="GO:0000460">
    <property type="term" value="P:maturation of 5.8S rRNA"/>
    <property type="evidence" value="ECO:0007669"/>
    <property type="project" value="TreeGrafter"/>
</dbReference>
<keyword evidence="3" id="KW-1185">Reference proteome</keyword>
<evidence type="ECO:0000313" key="2">
    <source>
        <dbReference type="EMBL" id="GIL50712.1"/>
    </source>
</evidence>
<sequence length="351" mass="38619">MSGRQVPWASWGEWQSLRDDLWSTDLQRQEAGLQQVCAWRLRGKLPLGVDVTAHLMDVRRADADWQRSVACAVEASVAAATAPFQLSIAASTDAAVAAGELPLRLRYSMPLIRLVNGISDSQQRGRVASSVAVLSDAAGLPRALVDVRHEATHNELPSLPLLRAAASSALLWLRDNYWDGQCRVLEAAGERIGSLLTILANSWQAATVAGFSCGAMAAAVALEEEEEEEDVDAETKASYSGSEGQRVRRQTMSEIRSLVPTSFTKELLQPILDCAVLVPPEPVPAVPGASQQQQQQLSTQQQREIVDLRAWRSTMRHLLRWYPRLRLLLLKVGDFGVPTGLLRLTRYGHMR</sequence>
<dbReference type="GO" id="GO:0030687">
    <property type="term" value="C:preribosome, large subunit precursor"/>
    <property type="evidence" value="ECO:0007669"/>
    <property type="project" value="TreeGrafter"/>
</dbReference>
<dbReference type="PANTHER" id="PTHR15002">
    <property type="entry name" value="RIBOSOMAL BIOGENESIS PROTEIN LAS1L"/>
    <property type="match status" value="1"/>
</dbReference>
<evidence type="ECO:0000313" key="3">
    <source>
        <dbReference type="Proteomes" id="UP000747399"/>
    </source>
</evidence>
<dbReference type="PANTHER" id="PTHR15002:SF0">
    <property type="entry name" value="RIBOSOMAL BIOGENESIS PROTEIN LAS1L"/>
    <property type="match status" value="1"/>
</dbReference>
<protein>
    <submittedName>
        <fullName evidence="2">Uncharacterized protein</fullName>
    </submittedName>
</protein>
<dbReference type="Pfam" id="PF04031">
    <property type="entry name" value="Las1"/>
    <property type="match status" value="1"/>
</dbReference>
<dbReference type="Proteomes" id="UP000747399">
    <property type="component" value="Unassembled WGS sequence"/>
</dbReference>
<gene>
    <name evidence="2" type="ORF">Vafri_6829</name>
</gene>
<dbReference type="GO" id="GO:0004519">
    <property type="term" value="F:endonuclease activity"/>
    <property type="evidence" value="ECO:0007669"/>
    <property type="project" value="InterPro"/>
</dbReference>
<dbReference type="InterPro" id="IPR007174">
    <property type="entry name" value="Las1"/>
</dbReference>
<organism evidence="2 3">
    <name type="scientific">Volvox africanus</name>
    <dbReference type="NCBI Taxonomy" id="51714"/>
    <lineage>
        <taxon>Eukaryota</taxon>
        <taxon>Viridiplantae</taxon>
        <taxon>Chlorophyta</taxon>
        <taxon>core chlorophytes</taxon>
        <taxon>Chlorophyceae</taxon>
        <taxon>CS clade</taxon>
        <taxon>Chlamydomonadales</taxon>
        <taxon>Volvocaceae</taxon>
        <taxon>Volvox</taxon>
    </lineage>
</organism>
<dbReference type="EMBL" id="BNCO01000009">
    <property type="protein sequence ID" value="GIL50712.1"/>
    <property type="molecule type" value="Genomic_DNA"/>
</dbReference>
<proteinExistence type="predicted"/>
<dbReference type="GO" id="GO:0090730">
    <property type="term" value="C:Las1 complex"/>
    <property type="evidence" value="ECO:0007669"/>
    <property type="project" value="InterPro"/>
</dbReference>